<accession>A0AA39ZJB6</accession>
<reference evidence="1" key="1">
    <citation type="submission" date="2023-06" db="EMBL/GenBank/DDBJ databases">
        <title>Genome-scale phylogeny and comparative genomics of the fungal order Sordariales.</title>
        <authorList>
            <consortium name="Lawrence Berkeley National Laboratory"/>
            <person name="Hensen N."/>
            <person name="Bonometti L."/>
            <person name="Westerberg I."/>
            <person name="Brannstrom I.O."/>
            <person name="Guillou S."/>
            <person name="Cros-Aarteil S."/>
            <person name="Calhoun S."/>
            <person name="Haridas S."/>
            <person name="Kuo A."/>
            <person name="Mondo S."/>
            <person name="Pangilinan J."/>
            <person name="Riley R."/>
            <person name="Labutti K."/>
            <person name="Andreopoulos B."/>
            <person name="Lipzen A."/>
            <person name="Chen C."/>
            <person name="Yanf M."/>
            <person name="Daum C."/>
            <person name="Ng V."/>
            <person name="Clum A."/>
            <person name="Steindorff A."/>
            <person name="Ohm R."/>
            <person name="Martin F."/>
            <person name="Silar P."/>
            <person name="Natvig D."/>
            <person name="Lalanne C."/>
            <person name="Gautier V."/>
            <person name="Ament-Velasquez S.L."/>
            <person name="Kruys A."/>
            <person name="Hutchinson M.I."/>
            <person name="Powell A.J."/>
            <person name="Barry K."/>
            <person name="Miller A.N."/>
            <person name="Grigoriev I.V."/>
            <person name="Debuchy R."/>
            <person name="Gladieux P."/>
            <person name="Thoren M.H."/>
            <person name="Johannesson H."/>
        </authorList>
    </citation>
    <scope>NUCLEOTIDE SEQUENCE</scope>
    <source>
        <strain evidence="1">CBS 307.81</strain>
    </source>
</reference>
<protein>
    <submittedName>
        <fullName evidence="1">Uncharacterized protein</fullName>
    </submittedName>
</protein>
<comment type="caution">
    <text evidence="1">The sequence shown here is derived from an EMBL/GenBank/DDBJ whole genome shotgun (WGS) entry which is preliminary data.</text>
</comment>
<dbReference type="EMBL" id="JAULSY010000015">
    <property type="protein sequence ID" value="KAK0672124.1"/>
    <property type="molecule type" value="Genomic_DNA"/>
</dbReference>
<sequence>MLLKELQVGHLSPREVWTQGSASVLPRGTVGVEDAHAQQLGRVVAPPLADVKVGELRHQHRLDVARLVGEEQALAHEVDVKRVAVPPEHGLLPVFQVPALRGGLPQADEMVETKQGIPRPRSRHRRAAVLAGEAPLALEETNPYMERAGEESSYGKNGNVVVDWVWHLDVVSVHLRSCWVRAEDSDDSRETKTANVLMPGARGMRHGLGLPTGFKSK</sequence>
<evidence type="ECO:0000313" key="1">
    <source>
        <dbReference type="EMBL" id="KAK0672124.1"/>
    </source>
</evidence>
<evidence type="ECO:0000313" key="2">
    <source>
        <dbReference type="Proteomes" id="UP001174997"/>
    </source>
</evidence>
<proteinExistence type="predicted"/>
<name>A0AA39ZJB6_9PEZI</name>
<dbReference type="AlphaFoldDB" id="A0AA39ZJB6"/>
<dbReference type="Proteomes" id="UP001174997">
    <property type="component" value="Unassembled WGS sequence"/>
</dbReference>
<gene>
    <name evidence="1" type="ORF">QBC41DRAFT_34434</name>
</gene>
<keyword evidence="2" id="KW-1185">Reference proteome</keyword>
<organism evidence="1 2">
    <name type="scientific">Cercophora samala</name>
    <dbReference type="NCBI Taxonomy" id="330535"/>
    <lineage>
        <taxon>Eukaryota</taxon>
        <taxon>Fungi</taxon>
        <taxon>Dikarya</taxon>
        <taxon>Ascomycota</taxon>
        <taxon>Pezizomycotina</taxon>
        <taxon>Sordariomycetes</taxon>
        <taxon>Sordariomycetidae</taxon>
        <taxon>Sordariales</taxon>
        <taxon>Lasiosphaeriaceae</taxon>
        <taxon>Cercophora</taxon>
    </lineage>
</organism>